<dbReference type="InterPro" id="IPR003395">
    <property type="entry name" value="RecF/RecN/SMC_N"/>
</dbReference>
<keyword evidence="7 8" id="KW-0539">Nucleus</keyword>
<keyword evidence="5 9" id="KW-0175">Coiled coil</keyword>
<dbReference type="Gene3D" id="3.40.50.300">
    <property type="entry name" value="P-loop containing nucleotide triphosphate hydrolases"/>
    <property type="match status" value="2"/>
</dbReference>
<dbReference type="InterPro" id="IPR027417">
    <property type="entry name" value="P-loop_NTPase"/>
</dbReference>
<feature type="coiled-coil region" evidence="9">
    <location>
        <begin position="747"/>
        <end position="813"/>
    </location>
</feature>
<sequence>MAEQRRLTPEELGFVEDEEGVIRIGDIAIAPAPLPALTSEVPETRLVITHLTVNNFKSYAGKQTIGPFDKNFTAVVGPNGSGKSNVIDALMFVFGKKAKNIRANKISGLIHKSSKYPDISSCSVTVHFAMIRDEGVDNGVPKDSKFTVSRTIFSDESSYYEMHGKRIQYKDIKRALKSYGIDMDYTRFLIMQGEIESISQMKPTGGDGQTGMLEYIEDIIGSNRFVEPIEFMKEVWKEKNELEKEKRALLKLVAKEMHDLENPKIEAIKFLNDDNDRILCENKIYHLQRMEAEEELAELVERKRKLCDEINSLEAEMEKFQTSRKSFEKELNEVVKEHSGMFKRSEELKEEFKELERRDASHLTDLKHMKDKILNLKRNLEDCQNELSKLNKQASIFENETAELLKKREKLEAEKSVEEKKASEVMGTLKQETEVLQEKKDQIENELKELKENMYDIKSEIDLAQSELNICVSGVKREQEKLSTLISNHEKNLELSKKEGSLLEEQEQQLIQLENEVISLKKQLSESKGNELSLSQQLRNERLKYEEARSAQQTSHNSSSMLKGLIKEKSEGRIPGIYGRLGDLGAIDEKYDVAISTACGRLDNIVTDTISTAQKCVEFLKKHNLGYATFIALDQMRKYEPYVHQKTMTPENVPRLFDLVRVKDNSLLTAFYFAIGTTLVAKDLEQATRIGLQGRERHRVVTLKGEVIDLAGTMSGGGGHVARGRMGQSVVECKFSNEDISRMSAFINQLSNKVSETRKLCLNLEDQINQKISKISSLHLSIKKLKLRCKAYKEQIEIILSQIEEQKKKVAESTVDKDKVSSLEEKIKSKNKSYKIAVQETTATEEKVSKLQEEILKISKGNLNKAKKSLDQLKKKYDDVTQAITKSTVNIKQSKAKIKKLDNKVQSITKDIETNEKISEALKEKLSTITVQGSEIQTKLNHCQEELTKLKEKQGILKKEIESLNEKEHKIKRENIEYKNTMKKLDANESEVKAIVRNFNSKIGKLKLNEIEGQSAEMPVLSKEDIQELNIEYLKSELGVIQVKIDGSNANVSVLENYKKKAIIYEEKMQDLEAIRTEKRIQKMRYDELRKRRLHEFMHGISVIAKKLKEIYQMLTLGGDAEIELKDPSEPFKNGIQLTIRPPRKSWKLLRNLSGGEKTLSSLALVFALHYYRPTPFYVMDEIDAALDVRNVAIVGYFLKERTKNAQFIIVSLRNVMNELSDHLLGIYKTNNCTKNVSISHVTNWEEEESERNS</sequence>
<evidence type="ECO:0000256" key="3">
    <source>
        <dbReference type="ARBA" id="ARBA00022741"/>
    </source>
</evidence>
<dbReference type="GO" id="GO:0007076">
    <property type="term" value="P:mitotic chromosome condensation"/>
    <property type="evidence" value="ECO:0007669"/>
    <property type="project" value="TreeGrafter"/>
</dbReference>
<dbReference type="Gene3D" id="1.10.287.1490">
    <property type="match status" value="1"/>
</dbReference>
<evidence type="ECO:0000256" key="2">
    <source>
        <dbReference type="ARBA" id="ARBA00006005"/>
    </source>
</evidence>
<dbReference type="Pfam" id="PF02463">
    <property type="entry name" value="SMC_N"/>
    <property type="match status" value="2"/>
</dbReference>
<dbReference type="GO" id="GO:0016887">
    <property type="term" value="F:ATP hydrolysis activity"/>
    <property type="evidence" value="ECO:0007669"/>
    <property type="project" value="InterPro"/>
</dbReference>
<keyword evidence="3" id="KW-0547">Nucleotide-binding</keyword>
<comment type="similarity">
    <text evidence="2">Belongs to the SMC family. SMC4 subfamily.</text>
</comment>
<feature type="coiled-coil region" evidence="9">
    <location>
        <begin position="856"/>
        <end position="991"/>
    </location>
</feature>
<evidence type="ECO:0000256" key="7">
    <source>
        <dbReference type="ARBA" id="ARBA00023242"/>
    </source>
</evidence>
<proteinExistence type="inferred from homology"/>
<dbReference type="Proteomes" id="UP000887013">
    <property type="component" value="Unassembled WGS sequence"/>
</dbReference>
<evidence type="ECO:0000256" key="6">
    <source>
        <dbReference type="ARBA" id="ARBA00023067"/>
    </source>
</evidence>
<keyword evidence="6" id="KW-0226">DNA condensation</keyword>
<dbReference type="GO" id="GO:0000796">
    <property type="term" value="C:condensin complex"/>
    <property type="evidence" value="ECO:0007669"/>
    <property type="project" value="TreeGrafter"/>
</dbReference>
<dbReference type="GO" id="GO:0005634">
    <property type="term" value="C:nucleus"/>
    <property type="evidence" value="ECO:0007669"/>
    <property type="project" value="UniProtKB-SubCell"/>
</dbReference>
<dbReference type="InterPro" id="IPR036277">
    <property type="entry name" value="SMC_hinge_sf"/>
</dbReference>
<dbReference type="PIRSF" id="PIRSF005719">
    <property type="entry name" value="SMC"/>
    <property type="match status" value="1"/>
</dbReference>
<feature type="domain" description="SMC hinge" evidence="10">
    <location>
        <begin position="575"/>
        <end position="691"/>
    </location>
</feature>
<evidence type="ECO:0000256" key="8">
    <source>
        <dbReference type="PIRNR" id="PIRNR005719"/>
    </source>
</evidence>
<dbReference type="EMBL" id="BMAW01098819">
    <property type="protein sequence ID" value="GFS86862.1"/>
    <property type="molecule type" value="Genomic_DNA"/>
</dbReference>
<reference evidence="11" key="1">
    <citation type="submission" date="2020-08" db="EMBL/GenBank/DDBJ databases">
        <title>Multicomponent nature underlies the extraordinary mechanical properties of spider dragline silk.</title>
        <authorList>
            <person name="Kono N."/>
            <person name="Nakamura H."/>
            <person name="Mori M."/>
            <person name="Yoshida Y."/>
            <person name="Ohtoshi R."/>
            <person name="Malay A.D."/>
            <person name="Moran D.A.P."/>
            <person name="Tomita M."/>
            <person name="Numata K."/>
            <person name="Arakawa K."/>
        </authorList>
    </citation>
    <scope>NUCLEOTIDE SEQUENCE</scope>
</reference>
<feature type="coiled-coil region" evidence="9">
    <location>
        <begin position="239"/>
        <end position="530"/>
    </location>
</feature>
<dbReference type="SUPFAM" id="SSF52540">
    <property type="entry name" value="P-loop containing nucleoside triphosphate hydrolases"/>
    <property type="match status" value="1"/>
</dbReference>
<dbReference type="GO" id="GO:0005524">
    <property type="term" value="F:ATP binding"/>
    <property type="evidence" value="ECO:0007669"/>
    <property type="project" value="UniProtKB-KW"/>
</dbReference>
<evidence type="ECO:0000259" key="10">
    <source>
        <dbReference type="SMART" id="SM00968"/>
    </source>
</evidence>
<dbReference type="PANTHER" id="PTHR18937:SF172">
    <property type="entry name" value="STRUCTURAL MAINTENANCE OF CHROMOSOMES PROTEIN"/>
    <property type="match status" value="1"/>
</dbReference>
<evidence type="ECO:0000256" key="4">
    <source>
        <dbReference type="ARBA" id="ARBA00022840"/>
    </source>
</evidence>
<protein>
    <recommendedName>
        <fullName evidence="8">Structural maintenance of chromosomes protein</fullName>
    </recommendedName>
</protein>
<evidence type="ECO:0000256" key="5">
    <source>
        <dbReference type="ARBA" id="ARBA00023054"/>
    </source>
</evidence>
<dbReference type="Gene3D" id="3.30.70.1620">
    <property type="match status" value="1"/>
</dbReference>
<feature type="coiled-coil region" evidence="9">
    <location>
        <begin position="1055"/>
        <end position="1092"/>
    </location>
</feature>
<dbReference type="InterPro" id="IPR010935">
    <property type="entry name" value="SMC_hinge"/>
</dbReference>
<dbReference type="Pfam" id="PF06470">
    <property type="entry name" value="SMC_hinge"/>
    <property type="match status" value="1"/>
</dbReference>
<evidence type="ECO:0000313" key="12">
    <source>
        <dbReference type="Proteomes" id="UP000887013"/>
    </source>
</evidence>
<dbReference type="AlphaFoldDB" id="A0A8X6MZY6"/>
<dbReference type="SMART" id="SM00968">
    <property type="entry name" value="SMC_hinge"/>
    <property type="match status" value="1"/>
</dbReference>
<comment type="caution">
    <text evidence="11">The sequence shown here is derived from an EMBL/GenBank/DDBJ whole genome shotgun (WGS) entry which is preliminary data.</text>
</comment>
<dbReference type="Gene3D" id="1.20.1060.20">
    <property type="match status" value="1"/>
</dbReference>
<dbReference type="Gene3D" id="6.10.250.3110">
    <property type="match status" value="1"/>
</dbReference>
<evidence type="ECO:0000256" key="9">
    <source>
        <dbReference type="SAM" id="Coils"/>
    </source>
</evidence>
<keyword evidence="4" id="KW-0067">ATP-binding</keyword>
<dbReference type="OrthoDB" id="5575062at2759"/>
<keyword evidence="12" id="KW-1185">Reference proteome</keyword>
<dbReference type="FunFam" id="1.20.1060.20:FF:000003">
    <property type="entry name" value="Structural maintenance of chromosomes 4"/>
    <property type="match status" value="1"/>
</dbReference>
<evidence type="ECO:0000256" key="1">
    <source>
        <dbReference type="ARBA" id="ARBA00004123"/>
    </source>
</evidence>
<dbReference type="PANTHER" id="PTHR18937">
    <property type="entry name" value="STRUCTURAL MAINTENANCE OF CHROMOSOMES SMC FAMILY MEMBER"/>
    <property type="match status" value="1"/>
</dbReference>
<comment type="subcellular location">
    <subcellularLocation>
        <location evidence="1 8">Nucleus</location>
    </subcellularLocation>
</comment>
<dbReference type="InterPro" id="IPR024704">
    <property type="entry name" value="SMC"/>
</dbReference>
<gene>
    <name evidence="11" type="primary">Smc4</name>
    <name evidence="11" type="ORF">NPIL_141071</name>
</gene>
<accession>A0A8X6MZY6</accession>
<dbReference type="SUPFAM" id="SSF75553">
    <property type="entry name" value="Smc hinge domain"/>
    <property type="match status" value="1"/>
</dbReference>
<organism evidence="11 12">
    <name type="scientific">Nephila pilipes</name>
    <name type="common">Giant wood spider</name>
    <name type="synonym">Nephila maculata</name>
    <dbReference type="NCBI Taxonomy" id="299642"/>
    <lineage>
        <taxon>Eukaryota</taxon>
        <taxon>Metazoa</taxon>
        <taxon>Ecdysozoa</taxon>
        <taxon>Arthropoda</taxon>
        <taxon>Chelicerata</taxon>
        <taxon>Arachnida</taxon>
        <taxon>Araneae</taxon>
        <taxon>Araneomorphae</taxon>
        <taxon>Entelegynae</taxon>
        <taxon>Araneoidea</taxon>
        <taxon>Nephilidae</taxon>
        <taxon>Nephila</taxon>
    </lineage>
</organism>
<name>A0A8X6MZY6_NEPPI</name>
<evidence type="ECO:0000313" key="11">
    <source>
        <dbReference type="EMBL" id="GFS86862.1"/>
    </source>
</evidence>